<dbReference type="InterPro" id="IPR003661">
    <property type="entry name" value="HisK_dim/P_dom"/>
</dbReference>
<protein>
    <recommendedName>
        <fullName evidence="3">histidine kinase</fullName>
        <ecNumber evidence="3">2.7.13.3</ecNumber>
    </recommendedName>
</protein>
<dbReference type="SUPFAM" id="SSF55874">
    <property type="entry name" value="ATPase domain of HSP90 chaperone/DNA topoisomerase II/histidine kinase"/>
    <property type="match status" value="1"/>
</dbReference>
<dbReference type="SMART" id="SM00304">
    <property type="entry name" value="HAMP"/>
    <property type="match status" value="1"/>
</dbReference>
<reference evidence="15 16" key="1">
    <citation type="submission" date="2023-04" db="EMBL/GenBank/DDBJ databases">
        <title>The genome sequence of Polyangium sorediatum DSM14670.</title>
        <authorList>
            <person name="Zhang X."/>
        </authorList>
    </citation>
    <scope>NUCLEOTIDE SEQUENCE [LARGE SCALE GENOMIC DNA]</scope>
    <source>
        <strain evidence="15 16">DSM 14670</strain>
    </source>
</reference>
<evidence type="ECO:0000256" key="5">
    <source>
        <dbReference type="ARBA" id="ARBA00022553"/>
    </source>
</evidence>
<dbReference type="PROSITE" id="PS50885">
    <property type="entry name" value="HAMP"/>
    <property type="match status" value="1"/>
</dbReference>
<dbReference type="Pfam" id="PF00672">
    <property type="entry name" value="HAMP"/>
    <property type="match status" value="1"/>
</dbReference>
<dbReference type="PANTHER" id="PTHR44936:SF9">
    <property type="entry name" value="SENSOR PROTEIN CREC"/>
    <property type="match status" value="1"/>
</dbReference>
<comment type="subcellular location">
    <subcellularLocation>
        <location evidence="2">Cell membrane</location>
        <topology evidence="2">Multi-pass membrane protein</topology>
    </subcellularLocation>
</comment>
<keyword evidence="12" id="KW-1133">Transmembrane helix</keyword>
<dbReference type="Gene3D" id="6.10.340.10">
    <property type="match status" value="1"/>
</dbReference>
<name>A0ABT6NID1_9BACT</name>
<dbReference type="SMART" id="SM00388">
    <property type="entry name" value="HisKA"/>
    <property type="match status" value="1"/>
</dbReference>
<evidence type="ECO:0000256" key="6">
    <source>
        <dbReference type="ARBA" id="ARBA00022679"/>
    </source>
</evidence>
<keyword evidence="6" id="KW-0808">Transferase</keyword>
<keyword evidence="12" id="KW-0472">Membrane</keyword>
<dbReference type="RefSeq" id="WP_136965202.1">
    <property type="nucleotide sequence ID" value="NZ_JARZHI010000001.1"/>
</dbReference>
<dbReference type="InterPro" id="IPR036097">
    <property type="entry name" value="HisK_dim/P_sf"/>
</dbReference>
<evidence type="ECO:0000256" key="2">
    <source>
        <dbReference type="ARBA" id="ARBA00004651"/>
    </source>
</evidence>
<dbReference type="InterPro" id="IPR003660">
    <property type="entry name" value="HAMP_dom"/>
</dbReference>
<keyword evidence="8 15" id="KW-0418">Kinase</keyword>
<keyword evidence="12" id="KW-0812">Transmembrane</keyword>
<keyword evidence="7" id="KW-0547">Nucleotide-binding</keyword>
<evidence type="ECO:0000313" key="16">
    <source>
        <dbReference type="Proteomes" id="UP001160301"/>
    </source>
</evidence>
<dbReference type="Pfam" id="PF02518">
    <property type="entry name" value="HATPase_c"/>
    <property type="match status" value="1"/>
</dbReference>
<dbReference type="GO" id="GO:0016301">
    <property type="term" value="F:kinase activity"/>
    <property type="evidence" value="ECO:0007669"/>
    <property type="project" value="UniProtKB-KW"/>
</dbReference>
<comment type="caution">
    <text evidence="15">The sequence shown here is derived from an EMBL/GenBank/DDBJ whole genome shotgun (WGS) entry which is preliminary data.</text>
</comment>
<evidence type="ECO:0000256" key="7">
    <source>
        <dbReference type="ARBA" id="ARBA00022741"/>
    </source>
</evidence>
<dbReference type="PANTHER" id="PTHR44936">
    <property type="entry name" value="SENSOR PROTEIN CREC"/>
    <property type="match status" value="1"/>
</dbReference>
<dbReference type="CDD" id="cd06225">
    <property type="entry name" value="HAMP"/>
    <property type="match status" value="1"/>
</dbReference>
<feature type="domain" description="HAMP" evidence="14">
    <location>
        <begin position="217"/>
        <end position="269"/>
    </location>
</feature>
<dbReference type="InterPro" id="IPR003594">
    <property type="entry name" value="HATPase_dom"/>
</dbReference>
<evidence type="ECO:0000256" key="11">
    <source>
        <dbReference type="SAM" id="MobiDB-lite"/>
    </source>
</evidence>
<dbReference type="CDD" id="cd00082">
    <property type="entry name" value="HisKA"/>
    <property type="match status" value="1"/>
</dbReference>
<gene>
    <name evidence="15" type="ORF">QHF89_00920</name>
</gene>
<comment type="catalytic activity">
    <reaction evidence="1">
        <text>ATP + protein L-histidine = ADP + protein N-phospho-L-histidine.</text>
        <dbReference type="EC" id="2.7.13.3"/>
    </reaction>
</comment>
<feature type="region of interest" description="Disordered" evidence="11">
    <location>
        <begin position="57"/>
        <end position="118"/>
    </location>
</feature>
<organism evidence="15 16">
    <name type="scientific">Polyangium sorediatum</name>
    <dbReference type="NCBI Taxonomy" id="889274"/>
    <lineage>
        <taxon>Bacteria</taxon>
        <taxon>Pseudomonadati</taxon>
        <taxon>Myxococcota</taxon>
        <taxon>Polyangia</taxon>
        <taxon>Polyangiales</taxon>
        <taxon>Polyangiaceae</taxon>
        <taxon>Polyangium</taxon>
    </lineage>
</organism>
<dbReference type="SMART" id="SM00387">
    <property type="entry name" value="HATPase_c"/>
    <property type="match status" value="1"/>
</dbReference>
<dbReference type="InterPro" id="IPR050980">
    <property type="entry name" value="2C_sensor_his_kinase"/>
</dbReference>
<evidence type="ECO:0000256" key="10">
    <source>
        <dbReference type="ARBA" id="ARBA00023012"/>
    </source>
</evidence>
<evidence type="ECO:0000256" key="4">
    <source>
        <dbReference type="ARBA" id="ARBA00022475"/>
    </source>
</evidence>
<dbReference type="CDD" id="cd00075">
    <property type="entry name" value="HATPase"/>
    <property type="match status" value="1"/>
</dbReference>
<evidence type="ECO:0000256" key="8">
    <source>
        <dbReference type="ARBA" id="ARBA00022777"/>
    </source>
</evidence>
<keyword evidence="4" id="KW-1003">Cell membrane</keyword>
<dbReference type="PROSITE" id="PS50109">
    <property type="entry name" value="HIS_KIN"/>
    <property type="match status" value="1"/>
</dbReference>
<feature type="domain" description="Histidine kinase" evidence="13">
    <location>
        <begin position="284"/>
        <end position="504"/>
    </location>
</feature>
<evidence type="ECO:0000256" key="9">
    <source>
        <dbReference type="ARBA" id="ARBA00022840"/>
    </source>
</evidence>
<keyword evidence="9" id="KW-0067">ATP-binding</keyword>
<sequence>MKLRARLAVATIAVMLPMTFALFWYDASARHRAAEQNLTEFVFGQMPVAREACEAAPSSFGGELRPSRALGPPHSHRPPPEEPPRGEPPRGEPPHGGPPHGGPPHGEPLPRPPRPRAARPAVVHAYDETFHSENPDAPAVPEALARAMEEQDVAITSHVLPTSSVEILARMPWGTGPCAYVLARGTTDPTWGAVLPESNIWLLPTVAVFAAMLLALGPVVRRIRKLTEAVQRSASATYADAVLIEGDDEIGVLARAFNAAGREIRSQLEEKDQREQALRHFLANTTHDVMIPLTVLQGHLATLREDAAAGKSVDVGALVSAMDEAHYMASLVHNLAATARLEAADVNLQRSEVDLETLVKRVVGRHKPIAKQLGVSIETAVPGEPVTVSADVTLLEQAISNVTYNAVRYNRSGGHVAVILERVANEAVFRLRVVDDGPGIPEAELSRLAERGFRGNEARSRAPDGQGLGLHITHRAAELHGYRLTLRPSEYGGLEVELEGKLGAPPG</sequence>
<feature type="transmembrane region" description="Helical" evidence="12">
    <location>
        <begin position="7"/>
        <end position="25"/>
    </location>
</feature>
<evidence type="ECO:0000259" key="14">
    <source>
        <dbReference type="PROSITE" id="PS50885"/>
    </source>
</evidence>
<evidence type="ECO:0000256" key="1">
    <source>
        <dbReference type="ARBA" id="ARBA00000085"/>
    </source>
</evidence>
<dbReference type="InterPro" id="IPR005467">
    <property type="entry name" value="His_kinase_dom"/>
</dbReference>
<evidence type="ECO:0000256" key="12">
    <source>
        <dbReference type="SAM" id="Phobius"/>
    </source>
</evidence>
<feature type="compositionally biased region" description="Pro residues" evidence="11">
    <location>
        <begin position="95"/>
        <end position="112"/>
    </location>
</feature>
<dbReference type="EMBL" id="JARZHI010000001">
    <property type="protein sequence ID" value="MDI1428027.1"/>
    <property type="molecule type" value="Genomic_DNA"/>
</dbReference>
<dbReference type="SUPFAM" id="SSF47384">
    <property type="entry name" value="Homodimeric domain of signal transducing histidine kinase"/>
    <property type="match status" value="1"/>
</dbReference>
<dbReference type="Gene3D" id="1.10.287.130">
    <property type="match status" value="1"/>
</dbReference>
<keyword evidence="5" id="KW-0597">Phosphoprotein</keyword>
<dbReference type="InterPro" id="IPR036890">
    <property type="entry name" value="HATPase_C_sf"/>
</dbReference>
<proteinExistence type="predicted"/>
<dbReference type="EC" id="2.7.13.3" evidence="3"/>
<evidence type="ECO:0000259" key="13">
    <source>
        <dbReference type="PROSITE" id="PS50109"/>
    </source>
</evidence>
<keyword evidence="10" id="KW-0902">Two-component regulatory system</keyword>
<accession>A0ABT6NID1</accession>
<evidence type="ECO:0000313" key="15">
    <source>
        <dbReference type="EMBL" id="MDI1428027.1"/>
    </source>
</evidence>
<keyword evidence="16" id="KW-1185">Reference proteome</keyword>
<feature type="compositionally biased region" description="Basic and acidic residues" evidence="11">
    <location>
        <begin position="78"/>
        <end position="93"/>
    </location>
</feature>
<dbReference type="Proteomes" id="UP001160301">
    <property type="component" value="Unassembled WGS sequence"/>
</dbReference>
<dbReference type="Gene3D" id="3.30.565.10">
    <property type="entry name" value="Histidine kinase-like ATPase, C-terminal domain"/>
    <property type="match status" value="1"/>
</dbReference>
<evidence type="ECO:0000256" key="3">
    <source>
        <dbReference type="ARBA" id="ARBA00012438"/>
    </source>
</evidence>
<dbReference type="SUPFAM" id="SSF158472">
    <property type="entry name" value="HAMP domain-like"/>
    <property type="match status" value="1"/>
</dbReference>